<dbReference type="GO" id="GO:0000736">
    <property type="term" value="P:double-strand break repair via single-strand annealing, removal of nonhomologous ends"/>
    <property type="evidence" value="ECO:0007669"/>
    <property type="project" value="InterPro"/>
</dbReference>
<dbReference type="Pfam" id="PF11561">
    <property type="entry name" value="Saw1"/>
    <property type="match status" value="1"/>
</dbReference>
<dbReference type="InParanoid" id="C5DVA4"/>
<dbReference type="FunCoup" id="C5DVA4">
    <property type="interactions" value="73"/>
</dbReference>
<gene>
    <name evidence="2" type="ordered locus">ZYRO0D05126g</name>
</gene>
<dbReference type="EMBL" id="CU928176">
    <property type="protein sequence ID" value="CAR27723.1"/>
    <property type="molecule type" value="Genomic_DNA"/>
</dbReference>
<evidence type="ECO:0000313" key="3">
    <source>
        <dbReference type="Proteomes" id="UP000008536"/>
    </source>
</evidence>
<sequence length="256" mass="29527">MAPSVALVKVASNTVLPIRIFINRKQLLQNNSKDTVFHAPLLSNNSIVCIKSPSTRIYLSNHDMQNLTNDIETEILLIVHELTSPELMQDVLRKIKIGQSMDWQKDVMPRIFPSETEPLVVSHIQSITRIAKFKYKLHFKHNWELNIFIDNIRALTHIRAYLMFKNDLSIIPPVVGLHSKSKLLLHEQMETEKPPQVLQEDDEPSIPNYDEAAEIQEEQKPELKFKYSPVVSLGECINVHVLQRPQRNKRTQPTSS</sequence>
<evidence type="ECO:0000256" key="1">
    <source>
        <dbReference type="SAM" id="MobiDB-lite"/>
    </source>
</evidence>
<organism evidence="2 3">
    <name type="scientific">Zygosaccharomyces rouxii (strain ATCC 2623 / CBS 732 / NBRC 1130 / NCYC 568 / NRRL Y-229)</name>
    <dbReference type="NCBI Taxonomy" id="559307"/>
    <lineage>
        <taxon>Eukaryota</taxon>
        <taxon>Fungi</taxon>
        <taxon>Dikarya</taxon>
        <taxon>Ascomycota</taxon>
        <taxon>Saccharomycotina</taxon>
        <taxon>Saccharomycetes</taxon>
        <taxon>Saccharomycetales</taxon>
        <taxon>Saccharomycetaceae</taxon>
        <taxon>Zygosaccharomyces</taxon>
    </lineage>
</organism>
<reference evidence="2 3" key="1">
    <citation type="journal article" date="2009" name="Genome Res.">
        <title>Comparative genomics of protoploid Saccharomycetaceae.</title>
        <authorList>
            <consortium name="The Genolevures Consortium"/>
            <person name="Souciet J.-L."/>
            <person name="Dujon B."/>
            <person name="Gaillardin C."/>
            <person name="Johnston M."/>
            <person name="Baret P.V."/>
            <person name="Cliften P."/>
            <person name="Sherman D.J."/>
            <person name="Weissenbach J."/>
            <person name="Westhof E."/>
            <person name="Wincker P."/>
            <person name="Jubin C."/>
            <person name="Poulain J."/>
            <person name="Barbe V."/>
            <person name="Segurens B."/>
            <person name="Artiguenave F."/>
            <person name="Anthouard V."/>
            <person name="Vacherie B."/>
            <person name="Val M.-E."/>
            <person name="Fulton R.S."/>
            <person name="Minx P."/>
            <person name="Wilson R."/>
            <person name="Durrens P."/>
            <person name="Jean G."/>
            <person name="Marck C."/>
            <person name="Martin T."/>
            <person name="Nikolski M."/>
            <person name="Rolland T."/>
            <person name="Seret M.-L."/>
            <person name="Casaregola S."/>
            <person name="Despons L."/>
            <person name="Fairhead C."/>
            <person name="Fischer G."/>
            <person name="Lafontaine I."/>
            <person name="Leh V."/>
            <person name="Lemaire M."/>
            <person name="de Montigny J."/>
            <person name="Neuveglise C."/>
            <person name="Thierry A."/>
            <person name="Blanc-Lenfle I."/>
            <person name="Bleykasten C."/>
            <person name="Diffels J."/>
            <person name="Fritsch E."/>
            <person name="Frangeul L."/>
            <person name="Goeffon A."/>
            <person name="Jauniaux N."/>
            <person name="Kachouri-Lafond R."/>
            <person name="Payen C."/>
            <person name="Potier S."/>
            <person name="Pribylova L."/>
            <person name="Ozanne C."/>
            <person name="Richard G.-F."/>
            <person name="Sacerdot C."/>
            <person name="Straub M.-L."/>
            <person name="Talla E."/>
        </authorList>
    </citation>
    <scope>NUCLEOTIDE SEQUENCE [LARGE SCALE GENOMIC DNA]</scope>
    <source>
        <strain evidence="2 3">ATCC 2623 / CBS 732 / BCRC 21506 / NBRC 1130 / NCYC 568 / NRRL Y-229</strain>
    </source>
</reference>
<dbReference type="HOGENOM" id="CLU_091781_0_0_1"/>
<name>C5DVA4_ZYGRC</name>
<dbReference type="InterPro" id="IPR021624">
    <property type="entry name" value="Saw1"/>
</dbReference>
<proteinExistence type="predicted"/>
<dbReference type="STRING" id="559307.C5DVA4"/>
<protein>
    <submittedName>
        <fullName evidence="2">ZYRO0D05126p</fullName>
    </submittedName>
</protein>
<dbReference type="KEGG" id="zro:ZYRO0D05126g"/>
<dbReference type="AlphaFoldDB" id="C5DVA4"/>
<keyword evidence="3" id="KW-1185">Reference proteome</keyword>
<feature type="region of interest" description="Disordered" evidence="1">
    <location>
        <begin position="191"/>
        <end position="212"/>
    </location>
</feature>
<accession>C5DVA4</accession>
<dbReference type="Proteomes" id="UP000008536">
    <property type="component" value="Chromosome D"/>
</dbReference>
<evidence type="ECO:0000313" key="2">
    <source>
        <dbReference type="EMBL" id="CAR27723.1"/>
    </source>
</evidence>
<dbReference type="GO" id="GO:0070336">
    <property type="term" value="F:flap-structured DNA binding"/>
    <property type="evidence" value="ECO:0007669"/>
    <property type="project" value="InterPro"/>
</dbReference>